<dbReference type="NCBIfam" id="TIGR01383">
    <property type="entry name" value="not_thiJ"/>
    <property type="match status" value="1"/>
</dbReference>
<dbReference type="PANTHER" id="PTHR48094">
    <property type="entry name" value="PROTEIN/NUCLEIC ACID DEGLYCASE DJ-1-RELATED"/>
    <property type="match status" value="1"/>
</dbReference>
<keyword evidence="4" id="KW-1185">Reference proteome</keyword>
<dbReference type="EMBL" id="CAJNDS010000213">
    <property type="protein sequence ID" value="CAE7029254.1"/>
    <property type="molecule type" value="Genomic_DNA"/>
</dbReference>
<proteinExistence type="predicted"/>
<feature type="domain" description="DJ-1/PfpI" evidence="2">
    <location>
        <begin position="3"/>
        <end position="135"/>
    </location>
</feature>
<name>A0A812IDB3_9DINO</name>
<dbReference type="AlphaFoldDB" id="A0A812IDB3"/>
<evidence type="ECO:0000256" key="1">
    <source>
        <dbReference type="ARBA" id="ARBA00022737"/>
    </source>
</evidence>
<evidence type="ECO:0000313" key="4">
    <source>
        <dbReference type="Proteomes" id="UP000604046"/>
    </source>
</evidence>
<dbReference type="InterPro" id="IPR029062">
    <property type="entry name" value="Class_I_gatase-like"/>
</dbReference>
<dbReference type="OrthoDB" id="543156at2759"/>
<dbReference type="Gene3D" id="3.40.50.880">
    <property type="match status" value="1"/>
</dbReference>
<dbReference type="Pfam" id="PF01965">
    <property type="entry name" value="DJ-1_PfpI"/>
    <property type="match status" value="1"/>
</dbReference>
<dbReference type="SUPFAM" id="SSF52317">
    <property type="entry name" value="Class I glutamine amidotransferase-like"/>
    <property type="match status" value="1"/>
</dbReference>
<gene>
    <name evidence="3" type="primary">DJ1B</name>
    <name evidence="3" type="ORF">SNAT2548_LOCUS3507</name>
</gene>
<reference evidence="3" key="1">
    <citation type="submission" date="2021-02" db="EMBL/GenBank/DDBJ databases">
        <authorList>
            <person name="Dougan E. K."/>
            <person name="Rhodes N."/>
            <person name="Thang M."/>
            <person name="Chan C."/>
        </authorList>
    </citation>
    <scope>NUCLEOTIDE SEQUENCE</scope>
</reference>
<accession>A0A812IDB3</accession>
<protein>
    <submittedName>
        <fullName evidence="3">DJ1B protein</fullName>
    </submittedName>
</protein>
<dbReference type="PANTHER" id="PTHR48094:SF12">
    <property type="entry name" value="PARKINSON DISEASE PROTEIN 7 HOMOLOG"/>
    <property type="match status" value="1"/>
</dbReference>
<dbReference type="InterPro" id="IPR002818">
    <property type="entry name" value="DJ-1/PfpI"/>
</dbReference>
<organism evidence="3 4">
    <name type="scientific">Symbiodinium natans</name>
    <dbReference type="NCBI Taxonomy" id="878477"/>
    <lineage>
        <taxon>Eukaryota</taxon>
        <taxon>Sar</taxon>
        <taxon>Alveolata</taxon>
        <taxon>Dinophyceae</taxon>
        <taxon>Suessiales</taxon>
        <taxon>Symbiodiniaceae</taxon>
        <taxon>Symbiodinium</taxon>
    </lineage>
</organism>
<dbReference type="Proteomes" id="UP000604046">
    <property type="component" value="Unassembled WGS sequence"/>
</dbReference>
<evidence type="ECO:0000313" key="3">
    <source>
        <dbReference type="EMBL" id="CAE7029254.1"/>
    </source>
</evidence>
<dbReference type="InterPro" id="IPR050325">
    <property type="entry name" value="Prot/Nucl_acid_deglycase"/>
</dbReference>
<comment type="caution">
    <text evidence="3">The sequence shown here is derived from an EMBL/GenBank/DDBJ whole genome shotgun (WGS) entry which is preliminary data.</text>
</comment>
<dbReference type="GO" id="GO:1903189">
    <property type="term" value="P:glyoxal metabolic process"/>
    <property type="evidence" value="ECO:0007669"/>
    <property type="project" value="TreeGrafter"/>
</dbReference>
<keyword evidence="1" id="KW-0677">Repeat</keyword>
<dbReference type="GO" id="GO:0005737">
    <property type="term" value="C:cytoplasm"/>
    <property type="evidence" value="ECO:0007669"/>
    <property type="project" value="UniProtKB-ARBA"/>
</dbReference>
<evidence type="ECO:0000259" key="2">
    <source>
        <dbReference type="Pfam" id="PF01965"/>
    </source>
</evidence>
<dbReference type="FunFam" id="3.40.50.880:FF:000015">
    <property type="entry name" value="Protein DJ-1 homolog C"/>
    <property type="match status" value="1"/>
</dbReference>
<sequence>MVTVASVMPGKLQVKMSRGINIVADCAIEDCKGMEWDAIALPGGMPGAEHLRDCAALTDLLKEQSSKGKVTAAVCASPAVVFGTHGLLPEKSTCYPKFKDVVGAGWQDAQAVMDGHIITSQGPGTSIQFALKIGEKLCGKDKAEEVAKGMLVDYVV</sequence>
<dbReference type="CDD" id="cd03135">
    <property type="entry name" value="GATase1_DJ-1"/>
    <property type="match status" value="1"/>
</dbReference>
<dbReference type="InterPro" id="IPR006287">
    <property type="entry name" value="DJ-1"/>
</dbReference>